<dbReference type="InParanoid" id="A0A2R2MSF6"/>
<dbReference type="OrthoDB" id="6572480at2759"/>
<feature type="compositionally biased region" description="Basic and acidic residues" evidence="4">
    <location>
        <begin position="114"/>
        <end position="139"/>
    </location>
</feature>
<evidence type="ECO:0000256" key="4">
    <source>
        <dbReference type="SAM" id="MobiDB-lite"/>
    </source>
</evidence>
<feature type="compositionally biased region" description="Basic and acidic residues" evidence="4">
    <location>
        <begin position="1"/>
        <end position="15"/>
    </location>
</feature>
<dbReference type="InterPro" id="IPR040365">
    <property type="entry name" value="EFHD1/2"/>
</dbReference>
<keyword evidence="5" id="KW-1185">Reference proteome</keyword>
<gene>
    <name evidence="6" type="primary">LOC106176679</name>
</gene>
<dbReference type="GO" id="GO:0005509">
    <property type="term" value="F:calcium ion binding"/>
    <property type="evidence" value="ECO:0007669"/>
    <property type="project" value="InterPro"/>
</dbReference>
<sequence length="157" mass="18610">MASNELAKKLERRMNINEGEEEPAVASQSKVFNPYTEFKEFTRKQIQNYQKMFNELLKPQFLLIFRKAAAGELAAESGLYEIYTHLSEIDVDKEGVKGAKNFFEAKIDQQTQEKKFEEEIRQEQEEKRIQQEEKKERQQAFKAKTTFFKQEIENQTN</sequence>
<dbReference type="STRING" id="7574.A0A2R2MSF6"/>
<feature type="region of interest" description="Disordered" evidence="4">
    <location>
        <begin position="1"/>
        <end position="28"/>
    </location>
</feature>
<dbReference type="KEGG" id="lak:106176679"/>
<name>A0A2R2MSF6_LINAN</name>
<evidence type="ECO:0000256" key="1">
    <source>
        <dbReference type="ARBA" id="ARBA00022723"/>
    </source>
</evidence>
<dbReference type="GeneID" id="106176679"/>
<dbReference type="Proteomes" id="UP000085678">
    <property type="component" value="Unplaced"/>
</dbReference>
<dbReference type="AlphaFoldDB" id="A0A2R2MSF6"/>
<dbReference type="PANTHER" id="PTHR13025">
    <property type="entry name" value="EF-HAND DOMAIN-CONTAINING PROTEIN D"/>
    <property type="match status" value="1"/>
</dbReference>
<dbReference type="FunCoup" id="A0A2R2MSF6">
    <property type="interactions" value="151"/>
</dbReference>
<evidence type="ECO:0000256" key="2">
    <source>
        <dbReference type="ARBA" id="ARBA00022737"/>
    </source>
</evidence>
<dbReference type="PANTHER" id="PTHR13025:SF6">
    <property type="entry name" value="EF-HAND DOMAIN-CONTAINING PROTEIN-RELATED"/>
    <property type="match status" value="1"/>
</dbReference>
<evidence type="ECO:0000313" key="5">
    <source>
        <dbReference type="Proteomes" id="UP000085678"/>
    </source>
</evidence>
<protein>
    <submittedName>
        <fullName evidence="6">EF-hand domain-containing protein D2-like</fullName>
    </submittedName>
</protein>
<evidence type="ECO:0000256" key="3">
    <source>
        <dbReference type="ARBA" id="ARBA00022837"/>
    </source>
</evidence>
<dbReference type="RefSeq" id="XP_023933196.1">
    <property type="nucleotide sequence ID" value="XM_024077428.1"/>
</dbReference>
<feature type="region of interest" description="Disordered" evidence="4">
    <location>
        <begin position="114"/>
        <end position="140"/>
    </location>
</feature>
<evidence type="ECO:0000313" key="6">
    <source>
        <dbReference type="RefSeq" id="XP_023933196.1"/>
    </source>
</evidence>
<proteinExistence type="predicted"/>
<keyword evidence="3" id="KW-0106">Calcium</keyword>
<reference evidence="6" key="1">
    <citation type="submission" date="2025-08" db="UniProtKB">
        <authorList>
            <consortium name="RefSeq"/>
        </authorList>
    </citation>
    <scope>IDENTIFICATION</scope>
    <source>
        <tissue evidence="6">Gonads</tissue>
    </source>
</reference>
<keyword evidence="2" id="KW-0677">Repeat</keyword>
<organism evidence="5 6">
    <name type="scientific">Lingula anatina</name>
    <name type="common">Brachiopod</name>
    <name type="synonym">Lingula unguis</name>
    <dbReference type="NCBI Taxonomy" id="7574"/>
    <lineage>
        <taxon>Eukaryota</taxon>
        <taxon>Metazoa</taxon>
        <taxon>Spiralia</taxon>
        <taxon>Lophotrochozoa</taxon>
        <taxon>Brachiopoda</taxon>
        <taxon>Linguliformea</taxon>
        <taxon>Lingulata</taxon>
        <taxon>Lingulida</taxon>
        <taxon>Linguloidea</taxon>
        <taxon>Lingulidae</taxon>
        <taxon>Lingula</taxon>
    </lineage>
</organism>
<keyword evidence="1" id="KW-0479">Metal-binding</keyword>
<accession>A0A2R2MSF6</accession>